<dbReference type="PROSITE" id="PS00514">
    <property type="entry name" value="FIBRINOGEN_C_1"/>
    <property type="match status" value="1"/>
</dbReference>
<evidence type="ECO:0000256" key="3">
    <source>
        <dbReference type="SAM" id="MobiDB-lite"/>
    </source>
</evidence>
<protein>
    <recommendedName>
        <fullName evidence="5">Fibrinogen C-terminal domain-containing protein</fullName>
    </recommendedName>
</protein>
<dbReference type="Pfam" id="PF00147">
    <property type="entry name" value="Fibrinogen_C"/>
    <property type="match status" value="1"/>
</dbReference>
<dbReference type="PANTHER" id="PTHR19143">
    <property type="entry name" value="FIBRINOGEN/TENASCIN/ANGIOPOEITIN"/>
    <property type="match status" value="1"/>
</dbReference>
<dbReference type="PANTHER" id="PTHR19143:SF189">
    <property type="entry name" value="FIBROLEUKIN"/>
    <property type="match status" value="1"/>
</dbReference>
<dbReference type="GO" id="GO:0005615">
    <property type="term" value="C:extracellular space"/>
    <property type="evidence" value="ECO:0007669"/>
    <property type="project" value="TreeGrafter"/>
</dbReference>
<feature type="compositionally biased region" description="Polar residues" evidence="3">
    <location>
        <begin position="611"/>
        <end position="627"/>
    </location>
</feature>
<accession>A0A553MRY1</accession>
<dbReference type="Proteomes" id="UP000316079">
    <property type="component" value="Unassembled WGS sequence"/>
</dbReference>
<dbReference type="CDD" id="cd00087">
    <property type="entry name" value="FReD"/>
    <property type="match status" value="1"/>
</dbReference>
<dbReference type="SMART" id="SM00186">
    <property type="entry name" value="FBG"/>
    <property type="match status" value="1"/>
</dbReference>
<feature type="coiled-coil region" evidence="2">
    <location>
        <begin position="67"/>
        <end position="94"/>
    </location>
</feature>
<dbReference type="SUPFAM" id="SSF56496">
    <property type="entry name" value="Fibrinogen C-terminal domain-like"/>
    <property type="match status" value="1"/>
</dbReference>
<organism evidence="6 7">
    <name type="scientific">Danionella cerebrum</name>
    <dbReference type="NCBI Taxonomy" id="2873325"/>
    <lineage>
        <taxon>Eukaryota</taxon>
        <taxon>Metazoa</taxon>
        <taxon>Chordata</taxon>
        <taxon>Craniata</taxon>
        <taxon>Vertebrata</taxon>
        <taxon>Euteleostomi</taxon>
        <taxon>Actinopterygii</taxon>
        <taxon>Neopterygii</taxon>
        <taxon>Teleostei</taxon>
        <taxon>Ostariophysi</taxon>
        <taxon>Cypriniformes</taxon>
        <taxon>Danionidae</taxon>
        <taxon>Danioninae</taxon>
        <taxon>Danionella</taxon>
    </lineage>
</organism>
<feature type="chain" id="PRO_5022125951" description="Fibrinogen C-terminal domain-containing protein" evidence="4">
    <location>
        <begin position="19"/>
        <end position="1148"/>
    </location>
</feature>
<feature type="region of interest" description="Disordered" evidence="3">
    <location>
        <begin position="713"/>
        <end position="738"/>
    </location>
</feature>
<evidence type="ECO:0000259" key="5">
    <source>
        <dbReference type="PROSITE" id="PS51406"/>
    </source>
</evidence>
<dbReference type="EMBL" id="SRMA01027302">
    <property type="protein sequence ID" value="TRY55925.1"/>
    <property type="molecule type" value="Genomic_DNA"/>
</dbReference>
<feature type="region of interest" description="Disordered" evidence="3">
    <location>
        <begin position="760"/>
        <end position="829"/>
    </location>
</feature>
<feature type="region of interest" description="Disordered" evidence="3">
    <location>
        <begin position="567"/>
        <end position="627"/>
    </location>
</feature>
<keyword evidence="2" id="KW-0175">Coiled coil</keyword>
<evidence type="ECO:0000313" key="7">
    <source>
        <dbReference type="Proteomes" id="UP000316079"/>
    </source>
</evidence>
<keyword evidence="7" id="KW-1185">Reference proteome</keyword>
<feature type="compositionally biased region" description="Polar residues" evidence="3">
    <location>
        <begin position="787"/>
        <end position="810"/>
    </location>
</feature>
<reference evidence="6 7" key="1">
    <citation type="journal article" date="2019" name="Sci. Data">
        <title>Hybrid genome assembly and annotation of Danionella translucida.</title>
        <authorList>
            <person name="Kadobianskyi M."/>
            <person name="Schulze L."/>
            <person name="Schuelke M."/>
            <person name="Judkewitz B."/>
        </authorList>
    </citation>
    <scope>NUCLEOTIDE SEQUENCE [LARGE SCALE GENOMIC DNA]</scope>
    <source>
        <strain evidence="6 7">Bolton</strain>
    </source>
</reference>
<evidence type="ECO:0000313" key="6">
    <source>
        <dbReference type="EMBL" id="TRY55925.1"/>
    </source>
</evidence>
<dbReference type="InterPro" id="IPR002181">
    <property type="entry name" value="Fibrinogen_a/b/g_C_dom"/>
</dbReference>
<dbReference type="STRING" id="623744.A0A553MRY1"/>
<feature type="domain" description="Fibrinogen C-terminal" evidence="5">
    <location>
        <begin position="913"/>
        <end position="1145"/>
    </location>
</feature>
<dbReference type="AlphaFoldDB" id="A0A553MRY1"/>
<evidence type="ECO:0000256" key="4">
    <source>
        <dbReference type="SAM" id="SignalP"/>
    </source>
</evidence>
<dbReference type="Gene3D" id="3.90.215.10">
    <property type="entry name" value="Gamma Fibrinogen, chain A, domain 1"/>
    <property type="match status" value="1"/>
</dbReference>
<dbReference type="InterPro" id="IPR014716">
    <property type="entry name" value="Fibrinogen_a/b/g_C_1"/>
</dbReference>
<feature type="region of interest" description="Disordered" evidence="3">
    <location>
        <begin position="501"/>
        <end position="534"/>
    </location>
</feature>
<dbReference type="OrthoDB" id="8746058at2759"/>
<gene>
    <name evidence="6" type="ORF">DNTS_011321</name>
</gene>
<dbReference type="InterPro" id="IPR050373">
    <property type="entry name" value="Fibrinogen_C-term_domain"/>
</dbReference>
<evidence type="ECO:0000256" key="2">
    <source>
        <dbReference type="SAM" id="Coils"/>
    </source>
</evidence>
<keyword evidence="4" id="KW-0732">Signal</keyword>
<sequence>MWLAAIYTWGTLLAFSVSDNCPDASTDGKSLLHLKAMGHCGDEEELCLYRLDLPPLSIQLPLPFKELKTMAKELQSLKDNVDQLRRDCQECKERQRFGGNPRQNVKDTKSQGKAQLVQIVTSLNGDMLENKETIKVPMENPDDLNLKGNIWKVNPNRDQTQGPVAQMPKEVLSPKELKGNSYLQLTANVSGFPNGRTGIPYQNVLRNHYESDLRPTTWNKRVNSSEVDGTVRRQVSYINGRVNKVNTGGRLRNPDLVRKHHLQVEEPVAEEAEFSLASNVVFRATNSEVKNVGEILGVSSLTGEQNEENARKDSSANMNKTLLTNLKKEANRDPGVERQPVYNLREEKHQEELGESFAVVSSSTVDAHDLQFPQRQVENRQEMNLPTSDSKAVISPDIKDELLPRTVFEQQDKHTAYTVAAEPLEKDLSSHIKTLFSEKVLAKTTSVHNKTTSGKFKSSAGGNETVLLLSQPVNTKMNMTKIHKSQSVSYNVDVSGISSTGAVPTQLKRGPEGNSDDNVPIKSSNNGSGVLKPTYRRTPFRKETVPSANRGGITRVRQLTKFLRPYSATSDIQSNSSTAASKFQPDSRNVTNFQNVQRKKDSVGVDKLIPSNENGSQVADSRQDGTLKSLNAKKEKRILHLGTADITSGGTSTTEAQGPSHLLTFINTSLEDNRENVYALANTYVETAGHFRDTPIRFGNRASPNMTSSILRNKWSENNRKESKPHRNTGNATDLHRLEDNRGLVSRINISSDHSNLLDHLGSTDDEKKVPNAPNIKKELSEEPGAKSSTVRGQRTNTNDTIIKNPSVSQVHDVGSTKEDDAPNTERVPENTEEVLYNINSVNTAEVSRVLKTNAEEIENYKIFSSSSGNTAEGLKTHAVTDEVTPSQKDRCFGDCDSKSALPSKTHSEALLASERGTQQDCSDYITKSHKNDVYRVTAQPENTTFPVFCDMETLGGGWTLIQSRFDGSTSFNRLWEEYKSGFGKLREEFWLGNDKIHLLTKVKKMSLRIEMEDFKGIREYALYDHFYVANESQQYRLSIRGYSGTAGNAMQFSEQYNHDQKLFTTPDRDNDQYPSGNCGAYYSSGWWFDACMSANLNGIYYQSNYKGVRNGIFWGTWHNITQEYYPTNDRQSFRKVRMMVRPKNYPY</sequence>
<keyword evidence="1" id="KW-1015">Disulfide bond</keyword>
<feature type="signal peptide" evidence="4">
    <location>
        <begin position="1"/>
        <end position="18"/>
    </location>
</feature>
<dbReference type="PROSITE" id="PS51406">
    <property type="entry name" value="FIBRINOGEN_C_2"/>
    <property type="match status" value="1"/>
</dbReference>
<name>A0A553MRY1_9TELE</name>
<dbReference type="NCBIfam" id="NF040941">
    <property type="entry name" value="GGGWT_bact"/>
    <property type="match status" value="1"/>
</dbReference>
<proteinExistence type="predicted"/>
<feature type="compositionally biased region" description="Basic and acidic residues" evidence="3">
    <location>
        <begin position="762"/>
        <end position="785"/>
    </location>
</feature>
<comment type="caution">
    <text evidence="6">The sequence shown here is derived from an EMBL/GenBank/DDBJ whole genome shotgun (WGS) entry which is preliminary data.</text>
</comment>
<dbReference type="InterPro" id="IPR036056">
    <property type="entry name" value="Fibrinogen-like_C"/>
</dbReference>
<dbReference type="InterPro" id="IPR020837">
    <property type="entry name" value="Fibrinogen_CS"/>
</dbReference>
<feature type="compositionally biased region" description="Polar residues" evidence="3">
    <location>
        <begin position="567"/>
        <end position="596"/>
    </location>
</feature>
<evidence type="ECO:0000256" key="1">
    <source>
        <dbReference type="ARBA" id="ARBA00023157"/>
    </source>
</evidence>